<sequence length="113" mass="12764">MDRRRFDSLRRGRMDPEARLDLHGMTADRAHAALTSFILGAHASGLRLVLVITGKGRPPDEDYFPQRHGILRHNVPHWLSGPPLGSRVVLQVAPAHRRHGGGGAYYVYLRRQR</sequence>
<proteinExistence type="predicted"/>
<comment type="caution">
    <text evidence="2">The sequence shown here is derived from an EMBL/GenBank/DDBJ whole genome shotgun (WGS) entry which is preliminary data.</text>
</comment>
<evidence type="ECO:0000313" key="3">
    <source>
        <dbReference type="Proteomes" id="UP000249185"/>
    </source>
</evidence>
<dbReference type="SMART" id="SM00463">
    <property type="entry name" value="SMR"/>
    <property type="match status" value="1"/>
</dbReference>
<accession>A0A2W5NKB3</accession>
<dbReference type="AlphaFoldDB" id="A0A2W5NKB3"/>
<dbReference type="Pfam" id="PF01713">
    <property type="entry name" value="Smr"/>
    <property type="match status" value="1"/>
</dbReference>
<dbReference type="EMBL" id="QFPW01000001">
    <property type="protein sequence ID" value="PZQ52699.1"/>
    <property type="molecule type" value="Genomic_DNA"/>
</dbReference>
<organism evidence="2 3">
    <name type="scientific">Rhodovulum sulfidophilum</name>
    <name type="common">Rhodobacter sulfidophilus</name>
    <dbReference type="NCBI Taxonomy" id="35806"/>
    <lineage>
        <taxon>Bacteria</taxon>
        <taxon>Pseudomonadati</taxon>
        <taxon>Pseudomonadota</taxon>
        <taxon>Alphaproteobacteria</taxon>
        <taxon>Rhodobacterales</taxon>
        <taxon>Paracoccaceae</taxon>
        <taxon>Rhodovulum</taxon>
    </lineage>
</organism>
<reference evidence="2 3" key="1">
    <citation type="submission" date="2017-08" db="EMBL/GenBank/DDBJ databases">
        <title>Infants hospitalized years apart are colonized by the same room-sourced microbial strains.</title>
        <authorList>
            <person name="Brooks B."/>
            <person name="Olm M.R."/>
            <person name="Firek B.A."/>
            <person name="Baker R."/>
            <person name="Thomas B.C."/>
            <person name="Morowitz M.J."/>
            <person name="Banfield J.F."/>
        </authorList>
    </citation>
    <scope>NUCLEOTIDE SEQUENCE [LARGE SCALE GENOMIC DNA]</scope>
    <source>
        <strain evidence="2">S2_005_002_R2_34</strain>
    </source>
</reference>
<name>A0A2W5NKB3_RHOSU</name>
<feature type="domain" description="Smr" evidence="1">
    <location>
        <begin position="20"/>
        <end position="110"/>
    </location>
</feature>
<dbReference type="PANTHER" id="PTHR35562">
    <property type="entry name" value="DNA ENDONUCLEASE SMRA-RELATED"/>
    <property type="match status" value="1"/>
</dbReference>
<protein>
    <recommendedName>
        <fullName evidence="1">Smr domain-containing protein</fullName>
    </recommendedName>
</protein>
<evidence type="ECO:0000313" key="2">
    <source>
        <dbReference type="EMBL" id="PZQ52699.1"/>
    </source>
</evidence>
<gene>
    <name evidence="2" type="ORF">DI556_02320</name>
</gene>
<dbReference type="InterPro" id="IPR036063">
    <property type="entry name" value="Smr_dom_sf"/>
</dbReference>
<dbReference type="InterPro" id="IPR002625">
    <property type="entry name" value="Smr_dom"/>
</dbReference>
<dbReference type="SUPFAM" id="SSF160443">
    <property type="entry name" value="SMR domain-like"/>
    <property type="match status" value="1"/>
</dbReference>
<dbReference type="PANTHER" id="PTHR35562:SF2">
    <property type="entry name" value="DNA ENDONUCLEASE SMRA-RELATED"/>
    <property type="match status" value="1"/>
</dbReference>
<dbReference type="Gene3D" id="3.30.1370.110">
    <property type="match status" value="1"/>
</dbReference>
<dbReference type="Proteomes" id="UP000249185">
    <property type="component" value="Unassembled WGS sequence"/>
</dbReference>
<dbReference type="PROSITE" id="PS50828">
    <property type="entry name" value="SMR"/>
    <property type="match status" value="1"/>
</dbReference>
<evidence type="ECO:0000259" key="1">
    <source>
        <dbReference type="PROSITE" id="PS50828"/>
    </source>
</evidence>